<dbReference type="AlphaFoldDB" id="A0A6S7IEH1"/>
<dbReference type="Proteomes" id="UP001152795">
    <property type="component" value="Unassembled WGS sequence"/>
</dbReference>
<name>A0A6S7IEH1_PARCT</name>
<reference evidence="1" key="1">
    <citation type="submission" date="2020-04" db="EMBL/GenBank/DDBJ databases">
        <authorList>
            <person name="Alioto T."/>
            <person name="Alioto T."/>
            <person name="Gomez Garrido J."/>
        </authorList>
    </citation>
    <scope>NUCLEOTIDE SEQUENCE</scope>
    <source>
        <strain evidence="1">A484AB</strain>
    </source>
</reference>
<evidence type="ECO:0000313" key="1">
    <source>
        <dbReference type="EMBL" id="CAB4016076.1"/>
    </source>
</evidence>
<accession>A0A6S7IEH1</accession>
<protein>
    <submittedName>
        <fullName evidence="1">Uncharacterized protein</fullName>
    </submittedName>
</protein>
<dbReference type="EMBL" id="CACRXK020008962">
    <property type="protein sequence ID" value="CAB4016076.1"/>
    <property type="molecule type" value="Genomic_DNA"/>
</dbReference>
<proteinExistence type="predicted"/>
<sequence>MICDCSIRQPNEFVGENEKLYVYKEIAEDSEVFEFMKGLLCEKNYIATVGPRQWPTLVIHGYMLRIPQYYFYFLQCIMDATEIRTVMMGVISWRYRFHCVDKIKFDIYPLSSTYAEGRRKFKVPGIGVRVEGIHITMPVDGGEIRERITGVVNRVIRTVCLEHYMSKKDINIT</sequence>
<gene>
    <name evidence="1" type="ORF">PACLA_8A020537</name>
</gene>
<evidence type="ECO:0000313" key="2">
    <source>
        <dbReference type="Proteomes" id="UP001152795"/>
    </source>
</evidence>
<comment type="caution">
    <text evidence="1">The sequence shown here is derived from an EMBL/GenBank/DDBJ whole genome shotgun (WGS) entry which is preliminary data.</text>
</comment>
<keyword evidence="2" id="KW-1185">Reference proteome</keyword>
<organism evidence="1 2">
    <name type="scientific">Paramuricea clavata</name>
    <name type="common">Red gorgonian</name>
    <name type="synonym">Violescent sea-whip</name>
    <dbReference type="NCBI Taxonomy" id="317549"/>
    <lineage>
        <taxon>Eukaryota</taxon>
        <taxon>Metazoa</taxon>
        <taxon>Cnidaria</taxon>
        <taxon>Anthozoa</taxon>
        <taxon>Octocorallia</taxon>
        <taxon>Malacalcyonacea</taxon>
        <taxon>Plexauridae</taxon>
        <taxon>Paramuricea</taxon>
    </lineage>
</organism>